<dbReference type="Pfam" id="PF00480">
    <property type="entry name" value="ROK"/>
    <property type="match status" value="1"/>
</dbReference>
<accession>A0ABY8BWI6</accession>
<dbReference type="Gene3D" id="3.30.420.40">
    <property type="match status" value="2"/>
</dbReference>
<dbReference type="RefSeq" id="WP_275277854.1">
    <property type="nucleotide sequence ID" value="NZ_CP119108.1"/>
</dbReference>
<name>A0ABY8BWI6_9MICO</name>
<dbReference type="PANTHER" id="PTHR18964">
    <property type="entry name" value="ROK (REPRESSOR, ORF, KINASE) FAMILY"/>
    <property type="match status" value="1"/>
</dbReference>
<dbReference type="EMBL" id="CP119108">
    <property type="protein sequence ID" value="WEG08526.1"/>
    <property type="molecule type" value="Genomic_DNA"/>
</dbReference>
<sequence length="308" mass="30441">MTDLALAVDLGGTKVEAALVDSAGAVVPGSRARRPTGPGATPDLLQGALIQVVRTVLSGAGAGAGDGVVGVGIGSAGPIDHAAGTIAPVNMPKLHGMPLRDVVADAVARVGHREVPVCLGHDGGCLALAESWVGATRDARVSLAFVVSTGIGGGFLVDGRLFAGTTGNAGHLGQMHSDDGLSLERVASGPASVEWAQKQGWAGTTGEELAAAAASGHSVARAAIERSARAIGRALADIAALVDVELFAVGGGFSHVADDYVDLIGAALREAAALDYARAARIVRSGLGGDGPLIGAAALVLRRETAAV</sequence>
<reference evidence="2 3" key="1">
    <citation type="submission" date="2023-03" db="EMBL/GenBank/DDBJ databases">
        <title>Genome sequence of Microbacterium sp. KACC 23027.</title>
        <authorList>
            <person name="Kim S."/>
            <person name="Heo J."/>
            <person name="Kwon S.-W."/>
        </authorList>
    </citation>
    <scope>NUCLEOTIDE SEQUENCE [LARGE SCALE GENOMIC DNA]</scope>
    <source>
        <strain evidence="2 3">KACC 23027</strain>
    </source>
</reference>
<gene>
    <name evidence="2" type="ORF">PU630_14960</name>
</gene>
<keyword evidence="3" id="KW-1185">Reference proteome</keyword>
<evidence type="ECO:0000313" key="3">
    <source>
        <dbReference type="Proteomes" id="UP001214553"/>
    </source>
</evidence>
<dbReference type="SUPFAM" id="SSF53067">
    <property type="entry name" value="Actin-like ATPase domain"/>
    <property type="match status" value="1"/>
</dbReference>
<protein>
    <submittedName>
        <fullName evidence="2">ROK family protein</fullName>
    </submittedName>
</protein>
<dbReference type="PANTHER" id="PTHR18964:SF169">
    <property type="entry name" value="N-ACETYLMANNOSAMINE KINASE"/>
    <property type="match status" value="1"/>
</dbReference>
<dbReference type="InterPro" id="IPR000600">
    <property type="entry name" value="ROK"/>
</dbReference>
<evidence type="ECO:0000256" key="1">
    <source>
        <dbReference type="ARBA" id="ARBA00006479"/>
    </source>
</evidence>
<dbReference type="Proteomes" id="UP001214553">
    <property type="component" value="Chromosome"/>
</dbReference>
<comment type="similarity">
    <text evidence="1">Belongs to the ROK (NagC/XylR) family.</text>
</comment>
<proteinExistence type="inferred from homology"/>
<evidence type="ECO:0000313" key="2">
    <source>
        <dbReference type="EMBL" id="WEG08526.1"/>
    </source>
</evidence>
<organism evidence="2 3">
    <name type="scientific">Microbacterium horticulturae</name>
    <dbReference type="NCBI Taxonomy" id="3028316"/>
    <lineage>
        <taxon>Bacteria</taxon>
        <taxon>Bacillati</taxon>
        <taxon>Actinomycetota</taxon>
        <taxon>Actinomycetes</taxon>
        <taxon>Micrococcales</taxon>
        <taxon>Microbacteriaceae</taxon>
        <taxon>Microbacterium</taxon>
    </lineage>
</organism>
<dbReference type="InterPro" id="IPR043129">
    <property type="entry name" value="ATPase_NBD"/>
</dbReference>